<gene>
    <name evidence="1" type="ORF">MGAL_10B088707</name>
</gene>
<sequence>MSDQGKLTEQQDKDELVDRVKRYTNDADYVYVDLGQEYKQDEPYEVVGEIL</sequence>
<organism evidence="1 2">
    <name type="scientific">Mytilus galloprovincialis</name>
    <name type="common">Mediterranean mussel</name>
    <dbReference type="NCBI Taxonomy" id="29158"/>
    <lineage>
        <taxon>Eukaryota</taxon>
        <taxon>Metazoa</taxon>
        <taxon>Spiralia</taxon>
        <taxon>Lophotrochozoa</taxon>
        <taxon>Mollusca</taxon>
        <taxon>Bivalvia</taxon>
        <taxon>Autobranchia</taxon>
        <taxon>Pteriomorphia</taxon>
        <taxon>Mytilida</taxon>
        <taxon>Mytiloidea</taxon>
        <taxon>Mytilidae</taxon>
        <taxon>Mytilinae</taxon>
        <taxon>Mytilus</taxon>
    </lineage>
</organism>
<dbReference type="EMBL" id="UYJE01005217">
    <property type="protein sequence ID" value="VDI35159.1"/>
    <property type="molecule type" value="Genomic_DNA"/>
</dbReference>
<evidence type="ECO:0000313" key="2">
    <source>
        <dbReference type="Proteomes" id="UP000596742"/>
    </source>
</evidence>
<reference evidence="1" key="1">
    <citation type="submission" date="2018-11" db="EMBL/GenBank/DDBJ databases">
        <authorList>
            <person name="Alioto T."/>
            <person name="Alioto T."/>
        </authorList>
    </citation>
    <scope>NUCLEOTIDE SEQUENCE</scope>
</reference>
<dbReference type="Proteomes" id="UP000596742">
    <property type="component" value="Unassembled WGS sequence"/>
</dbReference>
<proteinExistence type="predicted"/>
<dbReference type="AlphaFoldDB" id="A0A8B6EHJ0"/>
<dbReference type="OrthoDB" id="5983381at2759"/>
<comment type="caution">
    <text evidence="1">The sequence shown here is derived from an EMBL/GenBank/DDBJ whole genome shotgun (WGS) entry which is preliminary data.</text>
</comment>
<keyword evidence="2" id="KW-1185">Reference proteome</keyword>
<accession>A0A8B6EHJ0</accession>
<evidence type="ECO:0000313" key="1">
    <source>
        <dbReference type="EMBL" id="VDI35159.1"/>
    </source>
</evidence>
<name>A0A8B6EHJ0_MYTGA</name>
<protein>
    <submittedName>
        <fullName evidence="1">Uncharacterized protein</fullName>
    </submittedName>
</protein>